<organism evidence="6 7">
    <name type="scientific">Marinobacterium rhizophilum</name>
    <dbReference type="NCBI Taxonomy" id="420402"/>
    <lineage>
        <taxon>Bacteria</taxon>
        <taxon>Pseudomonadati</taxon>
        <taxon>Pseudomonadota</taxon>
        <taxon>Gammaproteobacteria</taxon>
        <taxon>Oceanospirillales</taxon>
        <taxon>Oceanospirillaceae</taxon>
        <taxon>Marinobacterium</taxon>
    </lineage>
</organism>
<evidence type="ECO:0000313" key="7">
    <source>
        <dbReference type="Proteomes" id="UP001058461"/>
    </source>
</evidence>
<dbReference type="Pfam" id="PF13693">
    <property type="entry name" value="HTH_35"/>
    <property type="match status" value="1"/>
</dbReference>
<accession>A0ABY5HKP5</accession>
<protein>
    <submittedName>
        <fullName evidence="6">Helix-turn-helix domain-containing protein</fullName>
    </submittedName>
</protein>
<dbReference type="RefSeq" id="WP_255855108.1">
    <property type="nucleotide sequence ID" value="NZ_CP073347.1"/>
</dbReference>
<dbReference type="Gene3D" id="1.10.260.40">
    <property type="entry name" value="lambda repressor-like DNA-binding domains"/>
    <property type="match status" value="1"/>
</dbReference>
<proteinExistence type="inferred from homology"/>
<dbReference type="SUPFAM" id="SSF47413">
    <property type="entry name" value="lambda repressor-like DNA-binding domains"/>
    <property type="match status" value="1"/>
</dbReference>
<sequence length="146" mass="16291">MTRTNVLLFVRTCVIFVHMKTLHSLKNASRANDWHYTEIESAVKRRFGSYAGLARAWNAEHPDKGISRYTLVKSARQRQSELGETVISWGIEVPAAVIWPTRYDIDGVRIKYRARSEAKHTAEQPCGPSKAAVFEALLGTDAGSGS</sequence>
<keyword evidence="3" id="KW-0238">DNA-binding</keyword>
<reference evidence="6" key="1">
    <citation type="submission" date="2021-04" db="EMBL/GenBank/DDBJ databases">
        <title>Oceanospirillales bacteria with DddD are important DMSP degraders in coastal seawater.</title>
        <authorList>
            <person name="Liu J."/>
        </authorList>
    </citation>
    <scope>NUCLEOTIDE SEQUENCE</scope>
    <source>
        <strain evidence="6">D13-1</strain>
    </source>
</reference>
<evidence type="ECO:0000256" key="1">
    <source>
        <dbReference type="ARBA" id="ARBA00006157"/>
    </source>
</evidence>
<evidence type="ECO:0000256" key="2">
    <source>
        <dbReference type="ARBA" id="ARBA00023015"/>
    </source>
</evidence>
<dbReference type="EMBL" id="CP073347">
    <property type="protein sequence ID" value="UTW12961.1"/>
    <property type="molecule type" value="Genomic_DNA"/>
</dbReference>
<evidence type="ECO:0000256" key="3">
    <source>
        <dbReference type="ARBA" id="ARBA00023125"/>
    </source>
</evidence>
<comment type="similarity">
    <text evidence="1">Belongs to the ner transcriptional regulatory family.</text>
</comment>
<feature type="domain" description="Ner winged helix-turn-helix DNA-binding" evidence="5">
    <location>
        <begin position="33"/>
        <end position="112"/>
    </location>
</feature>
<dbReference type="InterPro" id="IPR038722">
    <property type="entry name" value="Ner_HTH_dom"/>
</dbReference>
<keyword evidence="2" id="KW-0805">Transcription regulation</keyword>
<name>A0ABY5HKP5_9GAMM</name>
<dbReference type="InterPro" id="IPR010982">
    <property type="entry name" value="Lambda_DNA-bd_dom_sf"/>
</dbReference>
<evidence type="ECO:0000259" key="5">
    <source>
        <dbReference type="Pfam" id="PF13693"/>
    </source>
</evidence>
<evidence type="ECO:0000313" key="6">
    <source>
        <dbReference type="EMBL" id="UTW12961.1"/>
    </source>
</evidence>
<keyword evidence="7" id="KW-1185">Reference proteome</keyword>
<keyword evidence="4" id="KW-0804">Transcription</keyword>
<gene>
    <name evidence="6" type="ORF">KDW95_04610</name>
</gene>
<evidence type="ECO:0000256" key="4">
    <source>
        <dbReference type="ARBA" id="ARBA00023163"/>
    </source>
</evidence>
<dbReference type="Proteomes" id="UP001058461">
    <property type="component" value="Chromosome"/>
</dbReference>